<dbReference type="EMBL" id="CP136600">
    <property type="protein sequence ID" value="WOH39451.1"/>
    <property type="molecule type" value="Genomic_DNA"/>
</dbReference>
<dbReference type="Proteomes" id="UP001301442">
    <property type="component" value="Chromosome"/>
</dbReference>
<dbReference type="Pfam" id="PF10689">
    <property type="entry name" value="DUF2496"/>
    <property type="match status" value="1"/>
</dbReference>
<dbReference type="RefSeq" id="WP_348398217.1">
    <property type="nucleotide sequence ID" value="NZ_CP136600.1"/>
</dbReference>
<accession>A0ABZ0GUM1</accession>
<proteinExistence type="predicted"/>
<protein>
    <submittedName>
        <fullName evidence="1">DUF2496 domain-containing protein</fullName>
    </submittedName>
</protein>
<dbReference type="InterPro" id="IPR019630">
    <property type="entry name" value="DUF2496_YbaM-rel"/>
</dbReference>
<name>A0ABZ0GUM1_9GAMM</name>
<sequence length="57" mass="6288">MTLKNAPAYIQLAVDLIQILEEHELDNETVLKALSIVTQDFESKASNALTTNSQVSQ</sequence>
<reference evidence="1 2" key="1">
    <citation type="submission" date="2023-09" db="EMBL/GenBank/DDBJ databases">
        <authorList>
            <person name="Qi X."/>
        </authorList>
    </citation>
    <scope>NUCLEOTIDE SEQUENCE [LARGE SCALE GENOMIC DNA]</scope>
    <source>
        <strain evidence="1 2">S1-1</strain>
    </source>
</reference>
<evidence type="ECO:0000313" key="1">
    <source>
        <dbReference type="EMBL" id="WOH39451.1"/>
    </source>
</evidence>
<keyword evidence="2" id="KW-1185">Reference proteome</keyword>
<evidence type="ECO:0000313" key="2">
    <source>
        <dbReference type="Proteomes" id="UP001301442"/>
    </source>
</evidence>
<organism evidence="1 2">
    <name type="scientific">Thalassotalea fonticola</name>
    <dbReference type="NCBI Taxonomy" id="3065649"/>
    <lineage>
        <taxon>Bacteria</taxon>
        <taxon>Pseudomonadati</taxon>
        <taxon>Pseudomonadota</taxon>
        <taxon>Gammaproteobacteria</taxon>
        <taxon>Alteromonadales</taxon>
        <taxon>Colwelliaceae</taxon>
        <taxon>Thalassotalea</taxon>
    </lineage>
</organism>
<gene>
    <name evidence="1" type="ORF">RI844_09545</name>
</gene>